<dbReference type="GO" id="GO:0008934">
    <property type="term" value="F:inositol monophosphate 1-phosphatase activity"/>
    <property type="evidence" value="ECO:0007669"/>
    <property type="project" value="InterPro"/>
</dbReference>
<dbReference type="InterPro" id="IPR020550">
    <property type="entry name" value="Inositol_monophosphatase_CS"/>
</dbReference>
<evidence type="ECO:0000256" key="2">
    <source>
        <dbReference type="ARBA" id="ARBA00001946"/>
    </source>
</evidence>
<evidence type="ECO:0000256" key="5">
    <source>
        <dbReference type="ARBA" id="ARBA00022801"/>
    </source>
</evidence>
<accession>A0A1F7JB74</accession>
<feature type="binding site" evidence="7">
    <location>
        <position position="71"/>
    </location>
    <ligand>
        <name>Mg(2+)</name>
        <dbReference type="ChEBI" id="CHEBI:18420"/>
        <label>1</label>
        <note>catalytic</note>
    </ligand>
</feature>
<evidence type="ECO:0000256" key="6">
    <source>
        <dbReference type="ARBA" id="ARBA00022842"/>
    </source>
</evidence>
<dbReference type="GO" id="GO:0007165">
    <property type="term" value="P:signal transduction"/>
    <property type="evidence" value="ECO:0007669"/>
    <property type="project" value="TreeGrafter"/>
</dbReference>
<feature type="binding site" evidence="7">
    <location>
        <position position="85"/>
    </location>
    <ligand>
        <name>Mg(2+)</name>
        <dbReference type="ChEBI" id="CHEBI:18420"/>
        <label>1</label>
        <note>catalytic</note>
    </ligand>
</feature>
<evidence type="ECO:0000256" key="1">
    <source>
        <dbReference type="ARBA" id="ARBA00001033"/>
    </source>
</evidence>
<dbReference type="EC" id="3.1.3.25" evidence="8"/>
<dbReference type="InterPro" id="IPR020583">
    <property type="entry name" value="Inositol_monoP_metal-BS"/>
</dbReference>
<dbReference type="GO" id="GO:0046854">
    <property type="term" value="P:phosphatidylinositol phosphate biosynthetic process"/>
    <property type="evidence" value="ECO:0007669"/>
    <property type="project" value="InterPro"/>
</dbReference>
<evidence type="ECO:0000256" key="7">
    <source>
        <dbReference type="PIRSR" id="PIRSR600760-2"/>
    </source>
</evidence>
<feature type="binding site" evidence="7">
    <location>
        <position position="211"/>
    </location>
    <ligand>
        <name>Mg(2+)</name>
        <dbReference type="ChEBI" id="CHEBI:18420"/>
        <label>1</label>
        <note>catalytic</note>
    </ligand>
</feature>
<gene>
    <name evidence="9" type="ORF">A2970_01285</name>
</gene>
<organism evidence="9 10">
    <name type="scientific">Candidatus Roizmanbacteria bacterium RIFCSPLOWO2_01_FULL_44_13</name>
    <dbReference type="NCBI Taxonomy" id="1802069"/>
    <lineage>
        <taxon>Bacteria</taxon>
        <taxon>Candidatus Roizmaniibacteriota</taxon>
    </lineage>
</organism>
<comment type="catalytic activity">
    <reaction evidence="1 8">
        <text>a myo-inositol phosphate + H2O = myo-inositol + phosphate</text>
        <dbReference type="Rhea" id="RHEA:24056"/>
        <dbReference type="ChEBI" id="CHEBI:15377"/>
        <dbReference type="ChEBI" id="CHEBI:17268"/>
        <dbReference type="ChEBI" id="CHEBI:43474"/>
        <dbReference type="ChEBI" id="CHEBI:84139"/>
        <dbReference type="EC" id="3.1.3.25"/>
    </reaction>
</comment>
<evidence type="ECO:0000256" key="3">
    <source>
        <dbReference type="ARBA" id="ARBA00009759"/>
    </source>
</evidence>
<dbReference type="AlphaFoldDB" id="A0A1F7JB74"/>
<dbReference type="STRING" id="1802069.A2970_01285"/>
<comment type="cofactor">
    <cofactor evidence="2 7 8">
        <name>Mg(2+)</name>
        <dbReference type="ChEBI" id="CHEBI:18420"/>
    </cofactor>
</comment>
<dbReference type="InterPro" id="IPR000760">
    <property type="entry name" value="Inositol_monophosphatase-like"/>
</dbReference>
<dbReference type="PANTHER" id="PTHR20854">
    <property type="entry name" value="INOSITOL MONOPHOSPHATASE"/>
    <property type="match status" value="1"/>
</dbReference>
<dbReference type="SUPFAM" id="SSF56655">
    <property type="entry name" value="Carbohydrate phosphatase"/>
    <property type="match status" value="1"/>
</dbReference>
<dbReference type="Gene3D" id="3.30.540.10">
    <property type="entry name" value="Fructose-1,6-Bisphosphatase, subunit A, domain 1"/>
    <property type="match status" value="1"/>
</dbReference>
<keyword evidence="5 8" id="KW-0378">Hydrolase</keyword>
<dbReference type="PANTHER" id="PTHR20854:SF4">
    <property type="entry name" value="INOSITOL-1-MONOPHOSPHATASE-RELATED"/>
    <property type="match status" value="1"/>
</dbReference>
<evidence type="ECO:0000313" key="9">
    <source>
        <dbReference type="EMBL" id="OGK52825.1"/>
    </source>
</evidence>
<dbReference type="InterPro" id="IPR033942">
    <property type="entry name" value="IMPase"/>
</dbReference>
<dbReference type="PROSITE" id="PS00630">
    <property type="entry name" value="IMP_2"/>
    <property type="match status" value="1"/>
</dbReference>
<dbReference type="PROSITE" id="PS00629">
    <property type="entry name" value="IMP_1"/>
    <property type="match status" value="1"/>
</dbReference>
<dbReference type="Gene3D" id="3.40.190.80">
    <property type="match status" value="1"/>
</dbReference>
<dbReference type="GO" id="GO:0006020">
    <property type="term" value="P:inositol metabolic process"/>
    <property type="evidence" value="ECO:0007669"/>
    <property type="project" value="TreeGrafter"/>
</dbReference>
<feature type="binding site" evidence="7">
    <location>
        <position position="88"/>
    </location>
    <ligand>
        <name>Mg(2+)</name>
        <dbReference type="ChEBI" id="CHEBI:18420"/>
        <label>1</label>
        <note>catalytic</note>
    </ligand>
</feature>
<comment type="similarity">
    <text evidence="3 8">Belongs to the inositol monophosphatase superfamily.</text>
</comment>
<evidence type="ECO:0000256" key="8">
    <source>
        <dbReference type="RuleBase" id="RU364068"/>
    </source>
</evidence>
<dbReference type="Proteomes" id="UP000178857">
    <property type="component" value="Unassembled WGS sequence"/>
</dbReference>
<proteinExistence type="inferred from homology"/>
<reference evidence="9 10" key="1">
    <citation type="journal article" date="2016" name="Nat. Commun.">
        <title>Thousands of microbial genomes shed light on interconnected biogeochemical processes in an aquifer system.</title>
        <authorList>
            <person name="Anantharaman K."/>
            <person name="Brown C.T."/>
            <person name="Hug L.A."/>
            <person name="Sharon I."/>
            <person name="Castelle C.J."/>
            <person name="Probst A.J."/>
            <person name="Thomas B.C."/>
            <person name="Singh A."/>
            <person name="Wilkins M.J."/>
            <person name="Karaoz U."/>
            <person name="Brodie E.L."/>
            <person name="Williams K.H."/>
            <person name="Hubbard S.S."/>
            <person name="Banfield J.F."/>
        </authorList>
    </citation>
    <scope>NUCLEOTIDE SEQUENCE [LARGE SCALE GENOMIC DNA]</scope>
</reference>
<sequence>MDRVIKSAALAAGKVILRYFKKEMSIGYKKSSHKVLVTKADIEAQNVVRKTVVTEMAKKGFPEKEIGFLGEENLDIKGKHTFIVDPLDGTTNFASGIPYFSVSIAYVENNVIKAGAIYNPATGEYFSATLGRGSYLGKKRLKIVSKPLKESVVNTFFNSPKKIYRRQLDIYGKLFPKVRAFRNFGSASLDIAAVSLNRFNLYINGHSFIWDVAAAKLIIEEAGGSIVDWQGQPLNLDLNQPEKEYTIIAGHPLLTKKVLSFI</sequence>
<comment type="caution">
    <text evidence="9">The sequence shown here is derived from an EMBL/GenBank/DDBJ whole genome shotgun (WGS) entry which is preliminary data.</text>
</comment>
<keyword evidence="4 7" id="KW-0479">Metal-binding</keyword>
<dbReference type="CDD" id="cd01639">
    <property type="entry name" value="IMPase"/>
    <property type="match status" value="1"/>
</dbReference>
<protein>
    <recommendedName>
        <fullName evidence="8">Inositol-1-monophosphatase</fullName>
        <ecNumber evidence="8">3.1.3.25</ecNumber>
    </recommendedName>
</protein>
<dbReference type="PRINTS" id="PR00377">
    <property type="entry name" value="IMPHPHTASES"/>
</dbReference>
<keyword evidence="6 7" id="KW-0460">Magnesium</keyword>
<evidence type="ECO:0000256" key="4">
    <source>
        <dbReference type="ARBA" id="ARBA00022723"/>
    </source>
</evidence>
<feature type="binding site" evidence="7">
    <location>
        <position position="87"/>
    </location>
    <ligand>
        <name>Mg(2+)</name>
        <dbReference type="ChEBI" id="CHEBI:18420"/>
        <label>1</label>
        <note>catalytic</note>
    </ligand>
</feature>
<name>A0A1F7JB74_9BACT</name>
<dbReference type="Pfam" id="PF00459">
    <property type="entry name" value="Inositol_P"/>
    <property type="match status" value="1"/>
</dbReference>
<dbReference type="GO" id="GO:0046872">
    <property type="term" value="F:metal ion binding"/>
    <property type="evidence" value="ECO:0007669"/>
    <property type="project" value="UniProtKB-KW"/>
</dbReference>
<evidence type="ECO:0000313" key="10">
    <source>
        <dbReference type="Proteomes" id="UP000178857"/>
    </source>
</evidence>
<dbReference type="EMBL" id="MGAT01000014">
    <property type="protein sequence ID" value="OGK52825.1"/>
    <property type="molecule type" value="Genomic_DNA"/>
</dbReference>